<dbReference type="EMBL" id="JAOPHQ010001133">
    <property type="protein sequence ID" value="KAK0152279.1"/>
    <property type="molecule type" value="Genomic_DNA"/>
</dbReference>
<dbReference type="PROSITE" id="PS51257">
    <property type="entry name" value="PROKAR_LIPOPROTEIN"/>
    <property type="match status" value="1"/>
</dbReference>
<dbReference type="AlphaFoldDB" id="A0AA47N4U6"/>
<evidence type="ECO:0000313" key="1">
    <source>
        <dbReference type="EMBL" id="KAK0152279.1"/>
    </source>
</evidence>
<accession>A0AA47N4U6</accession>
<proteinExistence type="predicted"/>
<comment type="caution">
    <text evidence="1">The sequence shown here is derived from an EMBL/GenBank/DDBJ whole genome shotgun (WGS) entry which is preliminary data.</text>
</comment>
<evidence type="ECO:0000313" key="2">
    <source>
        <dbReference type="Proteomes" id="UP001174136"/>
    </source>
</evidence>
<keyword evidence="2" id="KW-1185">Reference proteome</keyword>
<gene>
    <name evidence="1" type="ORF">N1851_006329</name>
</gene>
<reference evidence="1" key="1">
    <citation type="journal article" date="2023" name="Front. Mar. Sci.">
        <title>A new Merluccius polli reference genome to investigate the effects of global change in West African waters.</title>
        <authorList>
            <person name="Mateo J.L."/>
            <person name="Blanco-Fernandez C."/>
            <person name="Garcia-Vazquez E."/>
            <person name="Machado-Schiaffino G."/>
        </authorList>
    </citation>
    <scope>NUCLEOTIDE SEQUENCE</scope>
    <source>
        <strain evidence="1">C29</strain>
        <tissue evidence="1">Fin</tissue>
    </source>
</reference>
<sequence>MGSGLRREAPCTSWVSLAGCRDSGCPGKTTPYLNPQPGAQLKYNIWCILGAMIALAPESNQSDTGQLNQGQGTVVLRPAVELVTFREVSGQRYICGDVLPGIDRSHKQSLLHLLCHGSLKSVRGSRWLIDGLALGIHDEFTCLGDFNLYLQVGSKNRGGVREPIDRQ</sequence>
<protein>
    <submittedName>
        <fullName evidence="1">Uncharacterized protein</fullName>
    </submittedName>
</protein>
<dbReference type="Proteomes" id="UP001174136">
    <property type="component" value="Unassembled WGS sequence"/>
</dbReference>
<organism evidence="1 2">
    <name type="scientific">Merluccius polli</name>
    <name type="common">Benguela hake</name>
    <name type="synonym">Merluccius cadenati</name>
    <dbReference type="NCBI Taxonomy" id="89951"/>
    <lineage>
        <taxon>Eukaryota</taxon>
        <taxon>Metazoa</taxon>
        <taxon>Chordata</taxon>
        <taxon>Craniata</taxon>
        <taxon>Vertebrata</taxon>
        <taxon>Euteleostomi</taxon>
        <taxon>Actinopterygii</taxon>
        <taxon>Neopterygii</taxon>
        <taxon>Teleostei</taxon>
        <taxon>Neoteleostei</taxon>
        <taxon>Acanthomorphata</taxon>
        <taxon>Zeiogadaria</taxon>
        <taxon>Gadariae</taxon>
        <taxon>Gadiformes</taxon>
        <taxon>Gadoidei</taxon>
        <taxon>Merlucciidae</taxon>
        <taxon>Merluccius</taxon>
    </lineage>
</organism>
<name>A0AA47N4U6_MERPO</name>